<dbReference type="InterPro" id="IPR008948">
    <property type="entry name" value="L-Aspartase-like"/>
</dbReference>
<evidence type="ECO:0000256" key="7">
    <source>
        <dbReference type="ARBA" id="ARBA00023239"/>
    </source>
</evidence>
<dbReference type="Gene3D" id="1.20.200.10">
    <property type="entry name" value="Fumarase/aspartase (Central domain)"/>
    <property type="match status" value="1"/>
</dbReference>
<feature type="domain" description="Fumarate lyase N-terminal" evidence="10">
    <location>
        <begin position="73"/>
        <end position="371"/>
    </location>
</feature>
<dbReference type="PRINTS" id="PR00149">
    <property type="entry name" value="FUMRATELYASE"/>
</dbReference>
<evidence type="ECO:0000313" key="13">
    <source>
        <dbReference type="Proteomes" id="UP000239649"/>
    </source>
</evidence>
<evidence type="ECO:0000256" key="9">
    <source>
        <dbReference type="RuleBase" id="RU361172"/>
    </source>
</evidence>
<dbReference type="NCBIfam" id="NF006764">
    <property type="entry name" value="PRK09285.1"/>
    <property type="match status" value="1"/>
</dbReference>
<reference evidence="12 13" key="1">
    <citation type="journal article" date="2018" name="Plant J.">
        <title>Genome sequences of Chlorella sorokiniana UTEX 1602 and Micractinium conductrix SAG 241.80: implications to maltose excretion by a green alga.</title>
        <authorList>
            <person name="Arriola M.B."/>
            <person name="Velmurugan N."/>
            <person name="Zhang Y."/>
            <person name="Plunkett M.H."/>
            <person name="Hondzo H."/>
            <person name="Barney B.M."/>
        </authorList>
    </citation>
    <scope>NUCLEOTIDE SEQUENCE [LARGE SCALE GENOMIC DNA]</scope>
    <source>
        <strain evidence="12 13">SAG 241.80</strain>
    </source>
</reference>
<organism evidence="12 13">
    <name type="scientific">Micractinium conductrix</name>
    <dbReference type="NCBI Taxonomy" id="554055"/>
    <lineage>
        <taxon>Eukaryota</taxon>
        <taxon>Viridiplantae</taxon>
        <taxon>Chlorophyta</taxon>
        <taxon>core chlorophytes</taxon>
        <taxon>Trebouxiophyceae</taxon>
        <taxon>Chlorellales</taxon>
        <taxon>Chlorellaceae</taxon>
        <taxon>Chlorella clade</taxon>
        <taxon>Micractinium</taxon>
    </lineage>
</organism>
<dbReference type="Pfam" id="PF00206">
    <property type="entry name" value="Lyase_1"/>
    <property type="match status" value="1"/>
</dbReference>
<gene>
    <name evidence="12" type="ORF">C2E20_2970</name>
</gene>
<accession>A0A2P6VIP8</accession>
<dbReference type="InterPro" id="IPR024083">
    <property type="entry name" value="Fumarase/histidase_N"/>
</dbReference>
<dbReference type="GO" id="GO:0004018">
    <property type="term" value="F:N6-(1,2-dicarboxyethyl)AMP AMP-lyase (fumarate-forming) activity"/>
    <property type="evidence" value="ECO:0007669"/>
    <property type="project" value="InterPro"/>
</dbReference>
<evidence type="ECO:0000256" key="2">
    <source>
        <dbReference type="ARBA" id="ARBA00004734"/>
    </source>
</evidence>
<dbReference type="EC" id="4.3.2.2" evidence="4 9"/>
<protein>
    <recommendedName>
        <fullName evidence="5 9">Adenylosuccinate lyase</fullName>
        <shortName evidence="9">ASL</shortName>
        <ecNumber evidence="4 9">4.3.2.2</ecNumber>
    </recommendedName>
    <alternativeName>
        <fullName evidence="8 9">Adenylosuccinase</fullName>
    </alternativeName>
</protein>
<feature type="domain" description="Adenylosuccinate lyase PurB C-terminal" evidence="11">
    <location>
        <begin position="390"/>
        <end position="505"/>
    </location>
</feature>
<comment type="similarity">
    <text evidence="3 9">Belongs to the lyase 1 family. Adenylosuccinate lyase subfamily.</text>
</comment>
<name>A0A2P6VIP8_9CHLO</name>
<dbReference type="UniPathway" id="UPA00074">
    <property type="reaction ID" value="UER00132"/>
</dbReference>
<dbReference type="NCBIfam" id="TIGR00928">
    <property type="entry name" value="purB"/>
    <property type="match status" value="1"/>
</dbReference>
<dbReference type="Gene3D" id="1.10.275.10">
    <property type="entry name" value="Fumarase/aspartase (N-terminal domain)"/>
    <property type="match status" value="1"/>
</dbReference>
<sequence>MQASTMQALRAPLAGQHAQVARPVEAPLRLVVPQRAVRCRAVTAPQPAKAAANGTAPSPIELSELTAVGPLDGRYASKVAGLRTTFSEYGLIRFRVLVECRWLQKLSQLQGVSEVPPFGPAANALLDQLASSFTVEDAQAVKKVERTTNHDVKAIEYVLKDKFAADPELAQVLEFTHFACTSEDINNLSHALMLREALHAELLPAMDRVISELARLAEQYADVPMLSRTHGQTASPTTMGKEMAIFAYRLARQRKQIAEVPLYGKMAGAVGNYNAHMSAYPEIDWQQVAQEFVTSLGLSWNPYVTQIEPHDYIAELFDGVARFNSILIDFDRDVWSYISLGYFKQRTIAGEVGSSTMPHKVNPIDFENSEGNLGIANATMAHLAQKLPISRWQRDLTDSTVLRNLGVGMGHSILAYQSSLRGISKLDLNAARLAADLDTSWEVLAEPIQTVMRRYAVPEPYEKLKAFTRGQAVTQASMQEFVSGIDGIPEGAKQELLQLTPGTYVGNAAQQAKDIRKHLAAL</sequence>
<comment type="catalytic activity">
    <reaction evidence="9">
        <text>(2S)-2-[5-amino-1-(5-phospho-beta-D-ribosyl)imidazole-4-carboxamido]succinate = 5-amino-1-(5-phospho-beta-D-ribosyl)imidazole-4-carboxamide + fumarate</text>
        <dbReference type="Rhea" id="RHEA:23920"/>
        <dbReference type="ChEBI" id="CHEBI:29806"/>
        <dbReference type="ChEBI" id="CHEBI:58443"/>
        <dbReference type="ChEBI" id="CHEBI:58475"/>
        <dbReference type="EC" id="4.3.2.2"/>
    </reaction>
</comment>
<dbReference type="InterPro" id="IPR000362">
    <property type="entry name" value="Fumarate_lyase_fam"/>
</dbReference>
<comment type="pathway">
    <text evidence="2 9">Purine metabolism; AMP biosynthesis via de novo pathway; AMP from IMP: step 2/2.</text>
</comment>
<keyword evidence="13" id="KW-1185">Reference proteome</keyword>
<dbReference type="InterPro" id="IPR047136">
    <property type="entry name" value="PurB_bact"/>
</dbReference>
<evidence type="ECO:0000256" key="6">
    <source>
        <dbReference type="ARBA" id="ARBA00022755"/>
    </source>
</evidence>
<evidence type="ECO:0000256" key="4">
    <source>
        <dbReference type="ARBA" id="ARBA00012339"/>
    </source>
</evidence>
<evidence type="ECO:0000256" key="3">
    <source>
        <dbReference type="ARBA" id="ARBA00008273"/>
    </source>
</evidence>
<keyword evidence="6 9" id="KW-0658">Purine biosynthesis</keyword>
<comment type="caution">
    <text evidence="12">The sequence shown here is derived from an EMBL/GenBank/DDBJ whole genome shotgun (WGS) entry which is preliminary data.</text>
</comment>
<dbReference type="Proteomes" id="UP000239649">
    <property type="component" value="Unassembled WGS sequence"/>
</dbReference>
<keyword evidence="7 9" id="KW-0456">Lyase</keyword>
<dbReference type="PANTHER" id="PTHR43411:SF1">
    <property type="entry name" value="ADENYLOSUCCINATE LYASE"/>
    <property type="match status" value="1"/>
</dbReference>
<dbReference type="EMBL" id="LHPF02000006">
    <property type="protein sequence ID" value="PSC73952.1"/>
    <property type="molecule type" value="Genomic_DNA"/>
</dbReference>
<evidence type="ECO:0000256" key="8">
    <source>
        <dbReference type="ARBA" id="ARBA00030717"/>
    </source>
</evidence>
<comment type="catalytic activity">
    <reaction evidence="9">
        <text>N(6)-(1,2-dicarboxyethyl)-AMP = fumarate + AMP</text>
        <dbReference type="Rhea" id="RHEA:16853"/>
        <dbReference type="ChEBI" id="CHEBI:29806"/>
        <dbReference type="ChEBI" id="CHEBI:57567"/>
        <dbReference type="ChEBI" id="CHEBI:456215"/>
        <dbReference type="EC" id="4.3.2.2"/>
    </reaction>
</comment>
<dbReference type="PROSITE" id="PS00163">
    <property type="entry name" value="FUMARATE_LYASES"/>
    <property type="match status" value="1"/>
</dbReference>
<dbReference type="AlphaFoldDB" id="A0A2P6VIP8"/>
<dbReference type="CDD" id="cd01598">
    <property type="entry name" value="PurB"/>
    <property type="match status" value="1"/>
</dbReference>
<dbReference type="FunFam" id="1.20.200.10:FF:000004">
    <property type="entry name" value="Adenylosuccinate lyase"/>
    <property type="match status" value="1"/>
</dbReference>
<dbReference type="GO" id="GO:0070626">
    <property type="term" value="F:(S)-2-(5-amino-1-(5-phospho-D-ribosyl)imidazole-4-carboxamido) succinate lyase (fumarate-forming) activity"/>
    <property type="evidence" value="ECO:0007669"/>
    <property type="project" value="RHEA"/>
</dbReference>
<dbReference type="InterPro" id="IPR004769">
    <property type="entry name" value="Pur_lyase"/>
</dbReference>
<proteinExistence type="inferred from homology"/>
<dbReference type="Pfam" id="PF08328">
    <property type="entry name" value="ASL_C"/>
    <property type="match status" value="1"/>
</dbReference>
<dbReference type="InterPro" id="IPR022761">
    <property type="entry name" value="Fumarate_lyase_N"/>
</dbReference>
<dbReference type="UniPathway" id="UPA00075">
    <property type="reaction ID" value="UER00336"/>
</dbReference>
<dbReference type="PANTHER" id="PTHR43411">
    <property type="entry name" value="ADENYLOSUCCINATE LYASE"/>
    <property type="match status" value="1"/>
</dbReference>
<evidence type="ECO:0000259" key="10">
    <source>
        <dbReference type="Pfam" id="PF00206"/>
    </source>
</evidence>
<dbReference type="OrthoDB" id="406045at2759"/>
<dbReference type="InterPro" id="IPR020557">
    <property type="entry name" value="Fumarate_lyase_CS"/>
</dbReference>
<dbReference type="InterPro" id="IPR013539">
    <property type="entry name" value="PurB_C"/>
</dbReference>
<evidence type="ECO:0000256" key="1">
    <source>
        <dbReference type="ARBA" id="ARBA00004706"/>
    </source>
</evidence>
<dbReference type="Gene3D" id="1.10.40.30">
    <property type="entry name" value="Fumarase/aspartase (C-terminal domain)"/>
    <property type="match status" value="1"/>
</dbReference>
<dbReference type="GO" id="GO:0006189">
    <property type="term" value="P:'de novo' IMP biosynthetic process"/>
    <property type="evidence" value="ECO:0007669"/>
    <property type="project" value="UniProtKB-UniPathway"/>
</dbReference>
<evidence type="ECO:0000259" key="11">
    <source>
        <dbReference type="Pfam" id="PF08328"/>
    </source>
</evidence>
<evidence type="ECO:0000256" key="5">
    <source>
        <dbReference type="ARBA" id="ARBA00017058"/>
    </source>
</evidence>
<comment type="pathway">
    <text evidence="1 9">Purine metabolism; IMP biosynthesis via de novo pathway; 5-amino-1-(5-phospho-D-ribosyl)imidazole-4-carboxamide from 5-amino-1-(5-phospho-D-ribosyl)imidazole-4-carboxylate: step 2/2.</text>
</comment>
<dbReference type="SUPFAM" id="SSF48557">
    <property type="entry name" value="L-aspartase-like"/>
    <property type="match status" value="1"/>
</dbReference>
<evidence type="ECO:0000313" key="12">
    <source>
        <dbReference type="EMBL" id="PSC73952.1"/>
    </source>
</evidence>
<dbReference type="GO" id="GO:0044208">
    <property type="term" value="P:'de novo' AMP biosynthetic process"/>
    <property type="evidence" value="ECO:0007669"/>
    <property type="project" value="UniProtKB-UniPathway"/>
</dbReference>
<dbReference type="STRING" id="554055.A0A2P6VIP8"/>